<name>A0A0D8JEH4_9BACT</name>
<evidence type="ECO:0000313" key="2">
    <source>
        <dbReference type="Proteomes" id="UP000032544"/>
    </source>
</evidence>
<dbReference type="EMBL" id="JRHC01000001">
    <property type="protein sequence ID" value="KJF44936.1"/>
    <property type="molecule type" value="Genomic_DNA"/>
</dbReference>
<evidence type="ECO:0000313" key="1">
    <source>
        <dbReference type="EMBL" id="KJF44936.1"/>
    </source>
</evidence>
<dbReference type="AlphaFoldDB" id="A0A0D8JEH4"/>
<gene>
    <name evidence="1" type="ORF">LH29_05805</name>
</gene>
<organism evidence="1 2">
    <name type="scientific">Draconibacterium sediminis</name>
    <dbReference type="NCBI Taxonomy" id="1544798"/>
    <lineage>
        <taxon>Bacteria</taxon>
        <taxon>Pseudomonadati</taxon>
        <taxon>Bacteroidota</taxon>
        <taxon>Bacteroidia</taxon>
        <taxon>Marinilabiliales</taxon>
        <taxon>Prolixibacteraceae</taxon>
        <taxon>Draconibacterium</taxon>
    </lineage>
</organism>
<accession>A0A0D8JEH4</accession>
<dbReference type="RefSeq" id="WP_045026560.1">
    <property type="nucleotide sequence ID" value="NZ_JRHC01000001.1"/>
</dbReference>
<keyword evidence="2" id="KW-1185">Reference proteome</keyword>
<dbReference type="Proteomes" id="UP000032544">
    <property type="component" value="Unassembled WGS sequence"/>
</dbReference>
<proteinExistence type="predicted"/>
<dbReference type="OrthoDB" id="1120795at2"/>
<sequence length="131" mass="15725">MGVEKDYLMRQLMMLFEVIQKILRHRRKGEDEEAEKQIQFFYEYLKIDEDVEKLSVEALIDLLEKDKNLVNEQLEMVAFVLKEQGELAASDDKRLDFFRKSYFILQKVERESISFSMDRQMKIAELSAYLN</sequence>
<protein>
    <submittedName>
        <fullName evidence="1">Uncharacterized protein</fullName>
    </submittedName>
</protein>
<reference evidence="1 2" key="1">
    <citation type="submission" date="2014-09" db="EMBL/GenBank/DDBJ databases">
        <title>Draft Genome Sequence of Draconibacterium sp. JN14CK-3.</title>
        <authorList>
            <person name="Dong C."/>
            <person name="Lai Q."/>
            <person name="Shao Z."/>
        </authorList>
    </citation>
    <scope>NUCLEOTIDE SEQUENCE [LARGE SCALE GENOMIC DNA]</scope>
    <source>
        <strain evidence="1 2">JN14CK-3</strain>
    </source>
</reference>
<comment type="caution">
    <text evidence="1">The sequence shown here is derived from an EMBL/GenBank/DDBJ whole genome shotgun (WGS) entry which is preliminary data.</text>
</comment>